<dbReference type="OrthoDB" id="5724339at2759"/>
<name>A0A0L0T2H2_ALLM3</name>
<reference evidence="2" key="2">
    <citation type="submission" date="2009-11" db="EMBL/GenBank/DDBJ databases">
        <title>The Genome Sequence of Allomyces macrogynus strain ATCC 38327.</title>
        <authorList>
            <consortium name="The Broad Institute Genome Sequencing Platform"/>
            <person name="Russ C."/>
            <person name="Cuomo C."/>
            <person name="Shea T."/>
            <person name="Young S.K."/>
            <person name="Zeng Q."/>
            <person name="Koehrsen M."/>
            <person name="Haas B."/>
            <person name="Borodovsky M."/>
            <person name="Guigo R."/>
            <person name="Alvarado L."/>
            <person name="Berlin A."/>
            <person name="Borenstein D."/>
            <person name="Chen Z."/>
            <person name="Engels R."/>
            <person name="Freedman E."/>
            <person name="Gellesch M."/>
            <person name="Goldberg J."/>
            <person name="Griggs A."/>
            <person name="Gujja S."/>
            <person name="Heiman D."/>
            <person name="Hepburn T."/>
            <person name="Howarth C."/>
            <person name="Jen D."/>
            <person name="Larson L."/>
            <person name="Lewis B."/>
            <person name="Mehta T."/>
            <person name="Park D."/>
            <person name="Pearson M."/>
            <person name="Roberts A."/>
            <person name="Saif S."/>
            <person name="Shenoy N."/>
            <person name="Sisk P."/>
            <person name="Stolte C."/>
            <person name="Sykes S."/>
            <person name="Walk T."/>
            <person name="White J."/>
            <person name="Yandava C."/>
            <person name="Burger G."/>
            <person name="Gray M.W."/>
            <person name="Holland P.W.H."/>
            <person name="King N."/>
            <person name="Lang F.B.F."/>
            <person name="Roger A.J."/>
            <person name="Ruiz-Trillo I."/>
            <person name="Lander E."/>
            <person name="Nusbaum C."/>
        </authorList>
    </citation>
    <scope>NUCLEOTIDE SEQUENCE [LARGE SCALE GENOMIC DNA]</scope>
    <source>
        <strain evidence="2">ATCC 38327</strain>
    </source>
</reference>
<dbReference type="AlphaFoldDB" id="A0A0L0T2H2"/>
<accession>A0A0L0T2H2</accession>
<dbReference type="VEuPathDB" id="FungiDB:AMAG_19944"/>
<dbReference type="Gene3D" id="3.80.10.10">
    <property type="entry name" value="Ribonuclease Inhibitor"/>
    <property type="match status" value="1"/>
</dbReference>
<dbReference type="InterPro" id="IPR032675">
    <property type="entry name" value="LRR_dom_sf"/>
</dbReference>
<proteinExistence type="predicted"/>
<reference evidence="1 2" key="1">
    <citation type="submission" date="2009-11" db="EMBL/GenBank/DDBJ databases">
        <title>Annotation of Allomyces macrogynus ATCC 38327.</title>
        <authorList>
            <consortium name="The Broad Institute Genome Sequencing Platform"/>
            <person name="Russ C."/>
            <person name="Cuomo C."/>
            <person name="Burger G."/>
            <person name="Gray M.W."/>
            <person name="Holland P.W.H."/>
            <person name="King N."/>
            <person name="Lang F.B.F."/>
            <person name="Roger A.J."/>
            <person name="Ruiz-Trillo I."/>
            <person name="Young S.K."/>
            <person name="Zeng Q."/>
            <person name="Gargeya S."/>
            <person name="Fitzgerald M."/>
            <person name="Haas B."/>
            <person name="Abouelleil A."/>
            <person name="Alvarado L."/>
            <person name="Arachchi H.M."/>
            <person name="Berlin A."/>
            <person name="Chapman S.B."/>
            <person name="Gearin G."/>
            <person name="Goldberg J."/>
            <person name="Griggs A."/>
            <person name="Gujja S."/>
            <person name="Hansen M."/>
            <person name="Heiman D."/>
            <person name="Howarth C."/>
            <person name="Larimer J."/>
            <person name="Lui A."/>
            <person name="MacDonald P.J.P."/>
            <person name="McCowen C."/>
            <person name="Montmayeur A."/>
            <person name="Murphy C."/>
            <person name="Neiman D."/>
            <person name="Pearson M."/>
            <person name="Priest M."/>
            <person name="Roberts A."/>
            <person name="Saif S."/>
            <person name="Shea T."/>
            <person name="Sisk P."/>
            <person name="Stolte C."/>
            <person name="Sykes S."/>
            <person name="Wortman J."/>
            <person name="Nusbaum C."/>
            <person name="Birren B."/>
        </authorList>
    </citation>
    <scope>NUCLEOTIDE SEQUENCE [LARGE SCALE GENOMIC DNA]</scope>
    <source>
        <strain evidence="1 2">ATCC 38327</strain>
    </source>
</reference>
<sequence length="240" mass="26669">METVTAVSIAPEMLAFLPPSLTVLKVALIRWQTNAIVAFPVPLALQSLSIHPIANPLAASALAQQLLATLQRLDLLNHITSDVMVEMARYMPRRLRSLALTGPLGARGWVMLAPALPETLTRLDLTWSAFKLDEDLHPTRTAPEDGEVLPLFHAIDAQLRKIEHLGLHEVDRGFTDTGASALVQALPPSTRSIVVEIARDDFWRTYQLPEGEPRYTFVLEQLLELRVVNAPHLYQRLLSA</sequence>
<evidence type="ECO:0000313" key="2">
    <source>
        <dbReference type="Proteomes" id="UP000054350"/>
    </source>
</evidence>
<dbReference type="Proteomes" id="UP000054350">
    <property type="component" value="Unassembled WGS sequence"/>
</dbReference>
<gene>
    <name evidence="1" type="ORF">AMAG_19944</name>
</gene>
<organism evidence="1 2">
    <name type="scientific">Allomyces macrogynus (strain ATCC 38327)</name>
    <name type="common">Allomyces javanicus var. macrogynus</name>
    <dbReference type="NCBI Taxonomy" id="578462"/>
    <lineage>
        <taxon>Eukaryota</taxon>
        <taxon>Fungi</taxon>
        <taxon>Fungi incertae sedis</taxon>
        <taxon>Blastocladiomycota</taxon>
        <taxon>Blastocladiomycetes</taxon>
        <taxon>Blastocladiales</taxon>
        <taxon>Blastocladiaceae</taxon>
        <taxon>Allomyces</taxon>
    </lineage>
</organism>
<keyword evidence="2" id="KW-1185">Reference proteome</keyword>
<protein>
    <submittedName>
        <fullName evidence="1">Uncharacterized protein</fullName>
    </submittedName>
</protein>
<evidence type="ECO:0000313" key="1">
    <source>
        <dbReference type="EMBL" id="KNE69028.1"/>
    </source>
</evidence>
<dbReference type="EMBL" id="GG745359">
    <property type="protein sequence ID" value="KNE69028.1"/>
    <property type="molecule type" value="Genomic_DNA"/>
</dbReference>